<dbReference type="PANTHER" id="PTHR43557:SF2">
    <property type="entry name" value="RIESKE DOMAIN-CONTAINING PROTEIN-RELATED"/>
    <property type="match status" value="1"/>
</dbReference>
<evidence type="ECO:0000256" key="5">
    <source>
        <dbReference type="ARBA" id="ARBA00022723"/>
    </source>
</evidence>
<dbReference type="SUPFAM" id="SSF50022">
    <property type="entry name" value="ISP domain"/>
    <property type="match status" value="1"/>
</dbReference>
<dbReference type="Gene3D" id="3.50.50.60">
    <property type="entry name" value="FAD/NAD(P)-binding domain"/>
    <property type="match status" value="2"/>
</dbReference>
<dbReference type="Pfam" id="PF14759">
    <property type="entry name" value="Reductase_C"/>
    <property type="match status" value="1"/>
</dbReference>
<dbReference type="GeneID" id="98148510"/>
<dbReference type="SUPFAM" id="SSF51905">
    <property type="entry name" value="FAD/NAD(P)-binding domain"/>
    <property type="match status" value="2"/>
</dbReference>
<keyword evidence="4" id="KW-0001">2Fe-2S</keyword>
<dbReference type="InterPro" id="IPR036188">
    <property type="entry name" value="FAD/NAD-bd_sf"/>
</dbReference>
<evidence type="ECO:0000256" key="4">
    <source>
        <dbReference type="ARBA" id="ARBA00022714"/>
    </source>
</evidence>
<dbReference type="PROSITE" id="PS51296">
    <property type="entry name" value="RIESKE"/>
    <property type="match status" value="1"/>
</dbReference>
<keyword evidence="5" id="KW-0479">Metal-binding</keyword>
<keyword evidence="12" id="KW-1185">Reference proteome</keyword>
<keyword evidence="3" id="KW-0285">Flavoprotein</keyword>
<keyword evidence="9" id="KW-0411">Iron-sulfur</keyword>
<evidence type="ECO:0000256" key="2">
    <source>
        <dbReference type="ARBA" id="ARBA00006442"/>
    </source>
</evidence>
<accession>A0ABR4LK40</accession>
<dbReference type="Proteomes" id="UP001610432">
    <property type="component" value="Unassembled WGS sequence"/>
</dbReference>
<comment type="similarity">
    <text evidence="2">Belongs to the FAD-dependent oxidoreductase family.</text>
</comment>
<dbReference type="Pfam" id="PF07992">
    <property type="entry name" value="Pyr_redox_2"/>
    <property type="match status" value="1"/>
</dbReference>
<evidence type="ECO:0000256" key="8">
    <source>
        <dbReference type="ARBA" id="ARBA00023004"/>
    </source>
</evidence>
<name>A0ABR4LK40_9EURO</name>
<dbReference type="InterPro" id="IPR050446">
    <property type="entry name" value="FAD-oxidoreductase/Apoptosis"/>
</dbReference>
<gene>
    <name evidence="11" type="ORF">BJX67DRAFT_383329</name>
</gene>
<dbReference type="SUPFAM" id="SSF55424">
    <property type="entry name" value="FAD/NAD-linked reductases, dimerisation (C-terminal) domain"/>
    <property type="match status" value="1"/>
</dbReference>
<dbReference type="InterPro" id="IPR017941">
    <property type="entry name" value="Rieske_2Fe-2S"/>
</dbReference>
<dbReference type="PANTHER" id="PTHR43557">
    <property type="entry name" value="APOPTOSIS-INDUCING FACTOR 1"/>
    <property type="match status" value="1"/>
</dbReference>
<dbReference type="PRINTS" id="PR00368">
    <property type="entry name" value="FADPNR"/>
</dbReference>
<organism evidence="11 12">
    <name type="scientific">Aspergillus lucknowensis</name>
    <dbReference type="NCBI Taxonomy" id="176173"/>
    <lineage>
        <taxon>Eukaryota</taxon>
        <taxon>Fungi</taxon>
        <taxon>Dikarya</taxon>
        <taxon>Ascomycota</taxon>
        <taxon>Pezizomycotina</taxon>
        <taxon>Eurotiomycetes</taxon>
        <taxon>Eurotiomycetidae</taxon>
        <taxon>Eurotiales</taxon>
        <taxon>Aspergillaceae</taxon>
        <taxon>Aspergillus</taxon>
        <taxon>Aspergillus subgen. Nidulantes</taxon>
    </lineage>
</organism>
<evidence type="ECO:0000259" key="10">
    <source>
        <dbReference type="PROSITE" id="PS51296"/>
    </source>
</evidence>
<dbReference type="Pfam" id="PF00355">
    <property type="entry name" value="Rieske"/>
    <property type="match status" value="1"/>
</dbReference>
<comment type="caution">
    <text evidence="11">The sequence shown here is derived from an EMBL/GenBank/DDBJ whole genome shotgun (WGS) entry which is preliminary data.</text>
</comment>
<keyword evidence="7" id="KW-0560">Oxidoreductase</keyword>
<protein>
    <recommendedName>
        <fullName evidence="10">Rieske domain-containing protein</fullName>
    </recommendedName>
</protein>
<evidence type="ECO:0000256" key="7">
    <source>
        <dbReference type="ARBA" id="ARBA00023002"/>
    </source>
</evidence>
<dbReference type="PRINTS" id="PR00411">
    <property type="entry name" value="PNDRDTASEI"/>
</dbReference>
<dbReference type="RefSeq" id="XP_070883889.1">
    <property type="nucleotide sequence ID" value="XM_071033438.1"/>
</dbReference>
<dbReference type="EMBL" id="JBFXLQ010000036">
    <property type="protein sequence ID" value="KAL2864910.1"/>
    <property type="molecule type" value="Genomic_DNA"/>
</dbReference>
<dbReference type="InterPro" id="IPR023753">
    <property type="entry name" value="FAD/NAD-binding_dom"/>
</dbReference>
<dbReference type="CDD" id="cd03478">
    <property type="entry name" value="Rieske_AIFL_N"/>
    <property type="match status" value="1"/>
</dbReference>
<proteinExistence type="inferred from homology"/>
<evidence type="ECO:0000313" key="12">
    <source>
        <dbReference type="Proteomes" id="UP001610432"/>
    </source>
</evidence>
<dbReference type="InterPro" id="IPR016156">
    <property type="entry name" value="FAD/NAD-linked_Rdtase_dimer_sf"/>
</dbReference>
<dbReference type="InterPro" id="IPR036922">
    <property type="entry name" value="Rieske_2Fe-2S_sf"/>
</dbReference>
<feature type="domain" description="Rieske" evidence="10">
    <location>
        <begin position="34"/>
        <end position="107"/>
    </location>
</feature>
<comment type="cofactor">
    <cofactor evidence="1">
        <name>FAD</name>
        <dbReference type="ChEBI" id="CHEBI:57692"/>
    </cofactor>
</comment>
<evidence type="ECO:0000313" key="11">
    <source>
        <dbReference type="EMBL" id="KAL2864910.1"/>
    </source>
</evidence>
<dbReference type="InterPro" id="IPR028202">
    <property type="entry name" value="Reductase_C"/>
</dbReference>
<evidence type="ECO:0000256" key="6">
    <source>
        <dbReference type="ARBA" id="ARBA00022827"/>
    </source>
</evidence>
<keyword evidence="8" id="KW-0408">Iron</keyword>
<sequence length="561" mass="60564">MVQEYKLEGISSLSGIKDFDKVEAGVEGVQDGKVLLVKYDEKVHAISPKCTHYGAPLKLGVVSPEGRITCPWHGACFNIKSGDIEDAPAPAALNTFELVERNGAVYIRGEESAIKAGQRISEHKCSASGPGGLVIVGGGSGTLGVILAIREIGYNGAITIINQEPSLIIDRTKLSKALIPDPEKIQWRSPEWYKEVGIETVSDEVTAVDFGQKTVMTRSGKTFPYTKLVLATGGVPRNLPLEGFQVLENIFKLRTVTDVQQILKAVGEEKNKKIVIIGSSFIGMEVGNTLAKNNEVTIVGQEQAPLERVMGVEVGRIFQRNLEKSGVKFKLSAGVAKATPSNEQARNVGAVHLQDGTVLSADIVILGVGVRPATDFLQGNPAVTLEKDGSIKTDEHFAVPNLDNDVFAIGDIATYPYHGPGTDPEKGTYTRIEHWNVAQNAGRSVAASIVHTLNDKSTPLQKTKPKVFIPIFWSALGAQLRYCGNTPNGWDDLIIQGEPDNAKFVAYYTKGDTVVAVATMGMDPVMVKSAELMRRKNMPSKKEIQDGVDILNVDVPQGVRI</sequence>
<dbReference type="Gene3D" id="2.102.10.10">
    <property type="entry name" value="Rieske [2Fe-2S] iron-sulphur domain"/>
    <property type="match status" value="1"/>
</dbReference>
<evidence type="ECO:0000256" key="1">
    <source>
        <dbReference type="ARBA" id="ARBA00001974"/>
    </source>
</evidence>
<evidence type="ECO:0000256" key="9">
    <source>
        <dbReference type="ARBA" id="ARBA00023014"/>
    </source>
</evidence>
<dbReference type="Gene3D" id="3.30.390.30">
    <property type="match status" value="1"/>
</dbReference>
<keyword evidence="6" id="KW-0274">FAD</keyword>
<reference evidence="11 12" key="1">
    <citation type="submission" date="2024-07" db="EMBL/GenBank/DDBJ databases">
        <title>Section-level genome sequencing and comparative genomics of Aspergillus sections Usti and Cavernicolus.</title>
        <authorList>
            <consortium name="Lawrence Berkeley National Laboratory"/>
            <person name="Nybo J.L."/>
            <person name="Vesth T.C."/>
            <person name="Theobald S."/>
            <person name="Frisvad J.C."/>
            <person name="Larsen T.O."/>
            <person name="Kjaerboelling I."/>
            <person name="Rothschild-Mancinelli K."/>
            <person name="Lyhne E.K."/>
            <person name="Kogle M.E."/>
            <person name="Barry K."/>
            <person name="Clum A."/>
            <person name="Na H."/>
            <person name="Ledsgaard L."/>
            <person name="Lin J."/>
            <person name="Lipzen A."/>
            <person name="Kuo A."/>
            <person name="Riley R."/>
            <person name="Mondo S."/>
            <person name="Labutti K."/>
            <person name="Haridas S."/>
            <person name="Pangalinan J."/>
            <person name="Salamov A.A."/>
            <person name="Simmons B.A."/>
            <person name="Magnuson J.K."/>
            <person name="Chen J."/>
            <person name="Drula E."/>
            <person name="Henrissat B."/>
            <person name="Wiebenga A."/>
            <person name="Lubbers R.J."/>
            <person name="Gomes A.C."/>
            <person name="Macurrencykelacurrency M.R."/>
            <person name="Stajich J."/>
            <person name="Grigoriev I.V."/>
            <person name="Mortensen U.H."/>
            <person name="De Vries R.P."/>
            <person name="Baker S.E."/>
            <person name="Andersen M.R."/>
        </authorList>
    </citation>
    <scope>NUCLEOTIDE SEQUENCE [LARGE SCALE GENOMIC DNA]</scope>
    <source>
        <strain evidence="11 12">CBS 449.75</strain>
    </source>
</reference>
<evidence type="ECO:0000256" key="3">
    <source>
        <dbReference type="ARBA" id="ARBA00022630"/>
    </source>
</evidence>